<evidence type="ECO:0000256" key="1">
    <source>
        <dbReference type="ARBA" id="ARBA00006817"/>
    </source>
</evidence>
<proteinExistence type="inferred from homology"/>
<dbReference type="Pfam" id="PF08327">
    <property type="entry name" value="AHSA1"/>
    <property type="match status" value="1"/>
</dbReference>
<dbReference type="InterPro" id="IPR013538">
    <property type="entry name" value="ASHA1/2-like_C"/>
</dbReference>
<name>A0ABW3AI30_9MICO</name>
<comment type="caution">
    <text evidence="3">The sequence shown here is derived from an EMBL/GenBank/DDBJ whole genome shotgun (WGS) entry which is preliminary data.</text>
</comment>
<sequence>MRVDAASRFVAADQDDVFRAFVDPARLLAWLPPEGMTGRFEWFDPGAGYRMVLHYLEAPRGGGKAAADEDVSVVRRVRVDAPELIVEEVDFPSEDPAYAGTMTLTWTFTEGDGGTYVDVAATDVPEGIDPADHAVGLASSLANLARLVEGG</sequence>
<accession>A0ABW3AI30</accession>
<gene>
    <name evidence="3" type="ORF">ACFQ0P_07310</name>
</gene>
<dbReference type="SUPFAM" id="SSF55961">
    <property type="entry name" value="Bet v1-like"/>
    <property type="match status" value="1"/>
</dbReference>
<dbReference type="EMBL" id="JBHTII010000001">
    <property type="protein sequence ID" value="MFD0790199.1"/>
    <property type="molecule type" value="Genomic_DNA"/>
</dbReference>
<evidence type="ECO:0000313" key="3">
    <source>
        <dbReference type="EMBL" id="MFD0790199.1"/>
    </source>
</evidence>
<dbReference type="Proteomes" id="UP001597055">
    <property type="component" value="Unassembled WGS sequence"/>
</dbReference>
<reference evidence="4" key="1">
    <citation type="journal article" date="2019" name="Int. J. Syst. Evol. Microbiol.">
        <title>The Global Catalogue of Microorganisms (GCM) 10K type strain sequencing project: providing services to taxonomists for standard genome sequencing and annotation.</title>
        <authorList>
            <consortium name="The Broad Institute Genomics Platform"/>
            <consortium name="The Broad Institute Genome Sequencing Center for Infectious Disease"/>
            <person name="Wu L."/>
            <person name="Ma J."/>
        </authorList>
    </citation>
    <scope>NUCLEOTIDE SEQUENCE [LARGE SCALE GENOMIC DNA]</scope>
    <source>
        <strain evidence="4">CCUG 54523</strain>
    </source>
</reference>
<protein>
    <submittedName>
        <fullName evidence="3">SRPBCC domain-containing protein</fullName>
    </submittedName>
</protein>
<feature type="domain" description="Activator of Hsp90 ATPase homologue 1/2-like C-terminal" evidence="2">
    <location>
        <begin position="12"/>
        <end position="149"/>
    </location>
</feature>
<keyword evidence="4" id="KW-1185">Reference proteome</keyword>
<organism evidence="3 4">
    <name type="scientific">Microbacterium insulae</name>
    <dbReference type="NCBI Taxonomy" id="483014"/>
    <lineage>
        <taxon>Bacteria</taxon>
        <taxon>Bacillati</taxon>
        <taxon>Actinomycetota</taxon>
        <taxon>Actinomycetes</taxon>
        <taxon>Micrococcales</taxon>
        <taxon>Microbacteriaceae</taxon>
        <taxon>Microbacterium</taxon>
    </lineage>
</organism>
<dbReference type="Gene3D" id="3.30.530.20">
    <property type="match status" value="1"/>
</dbReference>
<evidence type="ECO:0000313" key="4">
    <source>
        <dbReference type="Proteomes" id="UP001597055"/>
    </source>
</evidence>
<dbReference type="InterPro" id="IPR023393">
    <property type="entry name" value="START-like_dom_sf"/>
</dbReference>
<dbReference type="RefSeq" id="WP_204977912.1">
    <property type="nucleotide sequence ID" value="NZ_JBHTII010000001.1"/>
</dbReference>
<comment type="similarity">
    <text evidence="1">Belongs to the AHA1 family.</text>
</comment>
<evidence type="ECO:0000259" key="2">
    <source>
        <dbReference type="Pfam" id="PF08327"/>
    </source>
</evidence>